<protein>
    <recommendedName>
        <fullName evidence="4">Peptidase A2 domain-containing protein</fullName>
    </recommendedName>
</protein>
<feature type="region of interest" description="Disordered" evidence="1">
    <location>
        <begin position="137"/>
        <end position="169"/>
    </location>
</feature>
<dbReference type="PROSITE" id="PS00141">
    <property type="entry name" value="ASP_PROTEASE"/>
    <property type="match status" value="1"/>
</dbReference>
<proteinExistence type="predicted"/>
<sequence length="227" mass="25079">MKTSQLEHFYSPGDLKDSTTLLFLTIFIEGRPIRALIDTGASRTFLGPSAVGIVRELGISIETARPIRVRTATGQQVHSRKEVGLTLTVGAKTAGLRARILPRLGLECVLGIDFLRTFGVNIDFADNTWLQDFPATREATSQTEAEEQKDQAVQTTSREMAETAAQTELLRTREVGVQFMESHEQPGRYEYPPPEGSSCLWAKQSARGHHGHSCERKVKGSETPPTK</sequence>
<dbReference type="SUPFAM" id="SSF50630">
    <property type="entry name" value="Acid proteases"/>
    <property type="match status" value="1"/>
</dbReference>
<dbReference type="Pfam" id="PF13975">
    <property type="entry name" value="gag-asp_proteas"/>
    <property type="match status" value="1"/>
</dbReference>
<reference evidence="2" key="2">
    <citation type="journal article" date="2023" name="Commun. Biol.">
        <title>Intrasexual cuticular hydrocarbon dimorphism in a wasp sheds light on hydrocarbon biosynthesis genes in Hymenoptera.</title>
        <authorList>
            <person name="Moris V.C."/>
            <person name="Podsiadlowski L."/>
            <person name="Martin S."/>
            <person name="Oeyen J.P."/>
            <person name="Donath A."/>
            <person name="Petersen M."/>
            <person name="Wilbrandt J."/>
            <person name="Misof B."/>
            <person name="Liedtke D."/>
            <person name="Thamm M."/>
            <person name="Scheiner R."/>
            <person name="Schmitt T."/>
            <person name="Niehuis O."/>
        </authorList>
    </citation>
    <scope>NUCLEOTIDE SEQUENCE</scope>
    <source>
        <strain evidence="2">GBR_01_08_01A</strain>
    </source>
</reference>
<evidence type="ECO:0000313" key="2">
    <source>
        <dbReference type="EMBL" id="KAK2575323.1"/>
    </source>
</evidence>
<feature type="region of interest" description="Disordered" evidence="1">
    <location>
        <begin position="181"/>
        <end position="227"/>
    </location>
</feature>
<accession>A0AAD9R8U6</accession>
<dbReference type="CDD" id="cd05483">
    <property type="entry name" value="retropepsin_like_bacteria"/>
    <property type="match status" value="1"/>
</dbReference>
<dbReference type="Gene3D" id="2.40.70.10">
    <property type="entry name" value="Acid Proteases"/>
    <property type="match status" value="1"/>
</dbReference>
<dbReference type="GO" id="GO:0004190">
    <property type="term" value="F:aspartic-type endopeptidase activity"/>
    <property type="evidence" value="ECO:0007669"/>
    <property type="project" value="InterPro"/>
</dbReference>
<organism evidence="2 3">
    <name type="scientific">Odynerus spinipes</name>
    <dbReference type="NCBI Taxonomy" id="1348599"/>
    <lineage>
        <taxon>Eukaryota</taxon>
        <taxon>Metazoa</taxon>
        <taxon>Ecdysozoa</taxon>
        <taxon>Arthropoda</taxon>
        <taxon>Hexapoda</taxon>
        <taxon>Insecta</taxon>
        <taxon>Pterygota</taxon>
        <taxon>Neoptera</taxon>
        <taxon>Endopterygota</taxon>
        <taxon>Hymenoptera</taxon>
        <taxon>Apocrita</taxon>
        <taxon>Aculeata</taxon>
        <taxon>Vespoidea</taxon>
        <taxon>Vespidae</taxon>
        <taxon>Eumeninae</taxon>
        <taxon>Odynerus</taxon>
    </lineage>
</organism>
<dbReference type="Proteomes" id="UP001258017">
    <property type="component" value="Unassembled WGS sequence"/>
</dbReference>
<dbReference type="InterPro" id="IPR021109">
    <property type="entry name" value="Peptidase_aspartic_dom_sf"/>
</dbReference>
<keyword evidence="3" id="KW-1185">Reference proteome</keyword>
<comment type="caution">
    <text evidence="2">The sequence shown here is derived from an EMBL/GenBank/DDBJ whole genome shotgun (WGS) entry which is preliminary data.</text>
</comment>
<dbReference type="GO" id="GO:0006508">
    <property type="term" value="P:proteolysis"/>
    <property type="evidence" value="ECO:0007669"/>
    <property type="project" value="InterPro"/>
</dbReference>
<evidence type="ECO:0008006" key="4">
    <source>
        <dbReference type="Google" id="ProtNLM"/>
    </source>
</evidence>
<dbReference type="AlphaFoldDB" id="A0AAD9R8U6"/>
<dbReference type="EMBL" id="JAIFRP010004453">
    <property type="protein sequence ID" value="KAK2575323.1"/>
    <property type="molecule type" value="Genomic_DNA"/>
</dbReference>
<evidence type="ECO:0000256" key="1">
    <source>
        <dbReference type="SAM" id="MobiDB-lite"/>
    </source>
</evidence>
<gene>
    <name evidence="2" type="ORF">KPH14_000816</name>
</gene>
<name>A0AAD9R8U6_9HYME</name>
<reference evidence="2" key="1">
    <citation type="submission" date="2021-08" db="EMBL/GenBank/DDBJ databases">
        <authorList>
            <person name="Misof B."/>
            <person name="Oliver O."/>
            <person name="Podsiadlowski L."/>
            <person name="Donath A."/>
            <person name="Peters R."/>
            <person name="Mayer C."/>
            <person name="Rust J."/>
            <person name="Gunkel S."/>
            <person name="Lesny P."/>
            <person name="Martin S."/>
            <person name="Oeyen J.P."/>
            <person name="Petersen M."/>
            <person name="Panagiotis P."/>
            <person name="Wilbrandt J."/>
            <person name="Tanja T."/>
        </authorList>
    </citation>
    <scope>NUCLEOTIDE SEQUENCE</scope>
    <source>
        <strain evidence="2">GBR_01_08_01A</strain>
        <tissue evidence="2">Thorax + abdomen</tissue>
    </source>
</reference>
<evidence type="ECO:0000313" key="3">
    <source>
        <dbReference type="Proteomes" id="UP001258017"/>
    </source>
</evidence>
<dbReference type="InterPro" id="IPR001969">
    <property type="entry name" value="Aspartic_peptidase_AS"/>
</dbReference>
<dbReference type="InterPro" id="IPR034122">
    <property type="entry name" value="Retropepsin-like_bacterial"/>
</dbReference>